<evidence type="ECO:0000313" key="2">
    <source>
        <dbReference type="Proteomes" id="UP001501444"/>
    </source>
</evidence>
<dbReference type="EMBL" id="BAAARV010000075">
    <property type="protein sequence ID" value="GAA2374546.1"/>
    <property type="molecule type" value="Genomic_DNA"/>
</dbReference>
<proteinExistence type="predicted"/>
<sequence length="73" mass="7545">MQIFVKPPTGPYEAADNPVSVTTIGSTGSVGSVTACFAGNTGTWQAKFWGNANLTGPFLPYPGLSPAHNFPCV</sequence>
<accession>A0ABP5UAE7</accession>
<keyword evidence="2" id="KW-1185">Reference proteome</keyword>
<comment type="caution">
    <text evidence="1">The sequence shown here is derived from an EMBL/GenBank/DDBJ whole genome shotgun (WGS) entry which is preliminary data.</text>
</comment>
<name>A0ABP5UAE7_9ACTN</name>
<reference evidence="2" key="1">
    <citation type="journal article" date="2019" name="Int. J. Syst. Evol. Microbiol.">
        <title>The Global Catalogue of Microorganisms (GCM) 10K type strain sequencing project: providing services to taxonomists for standard genome sequencing and annotation.</title>
        <authorList>
            <consortium name="The Broad Institute Genomics Platform"/>
            <consortium name="The Broad Institute Genome Sequencing Center for Infectious Disease"/>
            <person name="Wu L."/>
            <person name="Ma J."/>
        </authorList>
    </citation>
    <scope>NUCLEOTIDE SEQUENCE [LARGE SCALE GENOMIC DNA]</scope>
    <source>
        <strain evidence="2">JCM 3272</strain>
    </source>
</reference>
<gene>
    <name evidence="1" type="ORF">GCM10010170_077680</name>
</gene>
<protein>
    <submittedName>
        <fullName evidence="1">Uncharacterized protein</fullName>
    </submittedName>
</protein>
<organism evidence="1 2">
    <name type="scientific">Dactylosporangium salmoneum</name>
    <dbReference type="NCBI Taxonomy" id="53361"/>
    <lineage>
        <taxon>Bacteria</taxon>
        <taxon>Bacillati</taxon>
        <taxon>Actinomycetota</taxon>
        <taxon>Actinomycetes</taxon>
        <taxon>Micromonosporales</taxon>
        <taxon>Micromonosporaceae</taxon>
        <taxon>Dactylosporangium</taxon>
    </lineage>
</organism>
<evidence type="ECO:0000313" key="1">
    <source>
        <dbReference type="EMBL" id="GAA2374546.1"/>
    </source>
</evidence>
<dbReference type="Proteomes" id="UP001501444">
    <property type="component" value="Unassembled WGS sequence"/>
</dbReference>